<dbReference type="EMBL" id="LGEQ01000011">
    <property type="protein sequence ID" value="KUJ94006.1"/>
    <property type="molecule type" value="Genomic_DNA"/>
</dbReference>
<reference evidence="4 5" key="2">
    <citation type="journal article" date="2015" name="MBio">
        <title>Genome-Resolved Metagenomic Analysis Reveals Roles for Candidate Phyla and Other Microbial Community Members in Biogeochemical Transformations in Oil Reservoirs.</title>
        <authorList>
            <person name="Hu P."/>
            <person name="Tom L."/>
            <person name="Singh A."/>
            <person name="Thomas B.C."/>
            <person name="Baker B.J."/>
            <person name="Piceno Y.M."/>
            <person name="Andersen G.L."/>
            <person name="Banfield J.F."/>
        </authorList>
    </citation>
    <scope>NUCLEOTIDE SEQUENCE [LARGE SCALE GENOMIC DNA]</scope>
</reference>
<proteinExistence type="predicted"/>
<feature type="compositionally biased region" description="Acidic residues" evidence="1">
    <location>
        <begin position="9"/>
        <end position="25"/>
    </location>
</feature>
<dbReference type="EMBL" id="LGEX01000014">
    <property type="protein sequence ID" value="KUK07036.1"/>
    <property type="molecule type" value="Genomic_DNA"/>
</dbReference>
<gene>
    <name evidence="2" type="ORF">XD40_0827</name>
    <name evidence="3" type="ORF">XD48_0748</name>
</gene>
<accession>A0A117KMA8</accession>
<evidence type="ECO:0000313" key="5">
    <source>
        <dbReference type="Proteomes" id="UP000054307"/>
    </source>
</evidence>
<evidence type="ECO:0000313" key="2">
    <source>
        <dbReference type="EMBL" id="KUJ94006.1"/>
    </source>
</evidence>
<protein>
    <submittedName>
        <fullName evidence="2">Uncharacterized protein</fullName>
    </submittedName>
</protein>
<organism evidence="2 5">
    <name type="scientific">Archaeoglobus fulgidus</name>
    <dbReference type="NCBI Taxonomy" id="2234"/>
    <lineage>
        <taxon>Archaea</taxon>
        <taxon>Methanobacteriati</taxon>
        <taxon>Methanobacteriota</taxon>
        <taxon>Archaeoglobi</taxon>
        <taxon>Archaeoglobales</taxon>
        <taxon>Archaeoglobaceae</taxon>
        <taxon>Archaeoglobus</taxon>
    </lineage>
</organism>
<dbReference type="AlphaFoldDB" id="A0A117KMA8"/>
<comment type="caution">
    <text evidence="2">The sequence shown here is derived from an EMBL/GenBank/DDBJ whole genome shotgun (WGS) entry which is preliminary data.</text>
</comment>
<dbReference type="PATRIC" id="fig|2234.6.peg.1242"/>
<evidence type="ECO:0000313" key="4">
    <source>
        <dbReference type="Proteomes" id="UP000054015"/>
    </source>
</evidence>
<feature type="region of interest" description="Disordered" evidence="1">
    <location>
        <begin position="1"/>
        <end position="28"/>
    </location>
</feature>
<sequence length="88" mass="10123">MAIQKEDFEQVETEEEAEEEAEECGGYDYPVREVEVTVGVDESGGNIHVRVRFDGLEPEEVIGHTLRLYKEVNGHYTSKRKEHSREVV</sequence>
<dbReference type="Proteomes" id="UP000054307">
    <property type="component" value="Unassembled WGS sequence"/>
</dbReference>
<evidence type="ECO:0000313" key="3">
    <source>
        <dbReference type="EMBL" id="KUK07036.1"/>
    </source>
</evidence>
<evidence type="ECO:0000256" key="1">
    <source>
        <dbReference type="SAM" id="MobiDB-lite"/>
    </source>
</evidence>
<reference evidence="2" key="1">
    <citation type="journal article" date="2015" name="MBio">
        <title>Genome-resolved metagenomic analysis reveals roles for candidate phyla and other microbial community members in biogeochemical transformations in oil reservoirs.</title>
        <authorList>
            <person name="Hu P."/>
            <person name="Tom L."/>
            <person name="Singh A."/>
            <person name="Thomas B.C."/>
            <person name="Baker B.J."/>
            <person name="Piceno Y.M."/>
            <person name="Andersen G.L."/>
            <person name="Banfield J.F."/>
        </authorList>
    </citation>
    <scope>NUCLEOTIDE SEQUENCE [LARGE SCALE GENOMIC DNA]</scope>
    <source>
        <strain evidence="3">49_2300</strain>
        <strain evidence="2">49_95</strain>
    </source>
</reference>
<name>A0A117KMA8_ARCFL</name>
<dbReference type="Proteomes" id="UP000054015">
    <property type="component" value="Unassembled WGS sequence"/>
</dbReference>